<organism evidence="2 3">
    <name type="scientific">Purpureocillium lilacinum</name>
    <name type="common">Paecilomyces lilacinus</name>
    <dbReference type="NCBI Taxonomy" id="33203"/>
    <lineage>
        <taxon>Eukaryota</taxon>
        <taxon>Fungi</taxon>
        <taxon>Dikarya</taxon>
        <taxon>Ascomycota</taxon>
        <taxon>Pezizomycotina</taxon>
        <taxon>Sordariomycetes</taxon>
        <taxon>Hypocreomycetidae</taxon>
        <taxon>Hypocreales</taxon>
        <taxon>Ophiocordycipitaceae</taxon>
        <taxon>Purpureocillium</taxon>
    </lineage>
</organism>
<protein>
    <submittedName>
        <fullName evidence="2">Uncharacterized protein</fullName>
    </submittedName>
</protein>
<accession>A0ABR0C4Y9</accession>
<evidence type="ECO:0000313" key="3">
    <source>
        <dbReference type="Proteomes" id="UP001287286"/>
    </source>
</evidence>
<feature type="compositionally biased region" description="Basic residues" evidence="1">
    <location>
        <begin position="167"/>
        <end position="179"/>
    </location>
</feature>
<evidence type="ECO:0000313" key="2">
    <source>
        <dbReference type="EMBL" id="KAK4091225.1"/>
    </source>
</evidence>
<feature type="region of interest" description="Disordered" evidence="1">
    <location>
        <begin position="165"/>
        <end position="187"/>
    </location>
</feature>
<feature type="region of interest" description="Disordered" evidence="1">
    <location>
        <begin position="225"/>
        <end position="247"/>
    </location>
</feature>
<feature type="compositionally biased region" description="Basic and acidic residues" evidence="1">
    <location>
        <begin position="30"/>
        <end position="39"/>
    </location>
</feature>
<keyword evidence="3" id="KW-1185">Reference proteome</keyword>
<proteinExistence type="predicted"/>
<name>A0ABR0C4Y9_PURLI</name>
<sequence length="247" mass="26563">MEGKPGRCLIGSGGISTGNGSSCPGPGDNDSLRRRRDEPASPAGAGRCPPPLLTGSLAPLAMGSCWGHRAGNGRQGSVWQAMAVQGSPTSETRRRRYLPVACEAPDGTVQLVEPQAGTRRAPPLRVAFGNRGFGSRTPRELCYRTSACRCCCRYMHVEGALTDGRPRNGRHHHHHHHHATGTTTTATTTPIAATGRKCWDGPNVYSIPSSRGPCIRHCLDSFPHTRTRTPSRPNPMAATRRHRTSSH</sequence>
<dbReference type="EMBL" id="JAWRVI010000012">
    <property type="protein sequence ID" value="KAK4091225.1"/>
    <property type="molecule type" value="Genomic_DNA"/>
</dbReference>
<feature type="region of interest" description="Disordered" evidence="1">
    <location>
        <begin position="1"/>
        <end position="51"/>
    </location>
</feature>
<comment type="caution">
    <text evidence="2">The sequence shown here is derived from an EMBL/GenBank/DDBJ whole genome shotgun (WGS) entry which is preliminary data.</text>
</comment>
<dbReference type="Proteomes" id="UP001287286">
    <property type="component" value="Unassembled WGS sequence"/>
</dbReference>
<reference evidence="2 3" key="1">
    <citation type="journal article" date="2024" name="Microbiol. Resour. Announc.">
        <title>Genome annotations for the ascomycete fungi Trichoderma harzianum, Trichoderma aggressivum, and Purpureocillium lilacinum.</title>
        <authorList>
            <person name="Beijen E.P.W."/>
            <person name="Ohm R.A."/>
        </authorList>
    </citation>
    <scope>NUCLEOTIDE SEQUENCE [LARGE SCALE GENOMIC DNA]</scope>
    <source>
        <strain evidence="2 3">CBS 150709</strain>
    </source>
</reference>
<evidence type="ECO:0000256" key="1">
    <source>
        <dbReference type="SAM" id="MobiDB-lite"/>
    </source>
</evidence>
<gene>
    <name evidence="2" type="ORF">Purlil1_4239</name>
</gene>